<feature type="domain" description="Doublecortin" evidence="11">
    <location>
        <begin position="181"/>
        <end position="264"/>
    </location>
</feature>
<keyword evidence="13" id="KW-1185">Reference proteome</keyword>
<dbReference type="GO" id="GO:0035556">
    <property type="term" value="P:intracellular signal transduction"/>
    <property type="evidence" value="ECO:0007669"/>
    <property type="project" value="InterPro"/>
</dbReference>
<evidence type="ECO:0000313" key="13">
    <source>
        <dbReference type="Proteomes" id="UP000826195"/>
    </source>
</evidence>
<evidence type="ECO:0000313" key="12">
    <source>
        <dbReference type="EMBL" id="KAH0564029.1"/>
    </source>
</evidence>
<dbReference type="Pfam" id="PF03607">
    <property type="entry name" value="DCX"/>
    <property type="match status" value="2"/>
</dbReference>
<dbReference type="GO" id="GO:0004674">
    <property type="term" value="F:protein serine/threonine kinase activity"/>
    <property type="evidence" value="ECO:0007669"/>
    <property type="project" value="UniProtKB-EC"/>
</dbReference>
<keyword evidence="4 8" id="KW-0067">ATP-binding</keyword>
<feature type="binding site" evidence="8">
    <location>
        <position position="354"/>
    </location>
    <ligand>
        <name>ATP</name>
        <dbReference type="ChEBI" id="CHEBI:30616"/>
    </ligand>
</feature>
<dbReference type="PROSITE" id="PS50309">
    <property type="entry name" value="DC"/>
    <property type="match status" value="2"/>
</dbReference>
<dbReference type="Gene3D" id="1.10.510.10">
    <property type="entry name" value="Transferase(Phosphotransferase) domain 1"/>
    <property type="match status" value="1"/>
</dbReference>
<dbReference type="SMART" id="SM00220">
    <property type="entry name" value="S_TKc"/>
    <property type="match status" value="1"/>
</dbReference>
<dbReference type="InterPro" id="IPR011009">
    <property type="entry name" value="Kinase-like_dom_sf"/>
</dbReference>
<feature type="region of interest" description="Disordered" evidence="9">
    <location>
        <begin position="864"/>
        <end position="883"/>
    </location>
</feature>
<feature type="region of interest" description="Disordered" evidence="9">
    <location>
        <begin position="810"/>
        <end position="842"/>
    </location>
</feature>
<dbReference type="SUPFAM" id="SSF89837">
    <property type="entry name" value="Doublecortin (DC)"/>
    <property type="match status" value="2"/>
</dbReference>
<feature type="domain" description="Doublecortin" evidence="11">
    <location>
        <begin position="61"/>
        <end position="147"/>
    </location>
</feature>
<evidence type="ECO:0000256" key="7">
    <source>
        <dbReference type="ARBA" id="ARBA00048679"/>
    </source>
</evidence>
<dbReference type="InterPro" id="IPR008271">
    <property type="entry name" value="Ser/Thr_kinase_AS"/>
</dbReference>
<feature type="compositionally biased region" description="Polar residues" evidence="9">
    <location>
        <begin position="1097"/>
        <end position="1127"/>
    </location>
</feature>
<comment type="catalytic activity">
    <reaction evidence="6">
        <text>L-threonyl-[protein] + ATP = O-phospho-L-threonyl-[protein] + ADP + H(+)</text>
        <dbReference type="Rhea" id="RHEA:46608"/>
        <dbReference type="Rhea" id="RHEA-COMP:11060"/>
        <dbReference type="Rhea" id="RHEA-COMP:11605"/>
        <dbReference type="ChEBI" id="CHEBI:15378"/>
        <dbReference type="ChEBI" id="CHEBI:30013"/>
        <dbReference type="ChEBI" id="CHEBI:30616"/>
        <dbReference type="ChEBI" id="CHEBI:61977"/>
        <dbReference type="ChEBI" id="CHEBI:456216"/>
        <dbReference type="EC" id="2.7.11.1"/>
    </reaction>
</comment>
<evidence type="ECO:0000256" key="5">
    <source>
        <dbReference type="ARBA" id="ARBA00031092"/>
    </source>
</evidence>
<dbReference type="InterPro" id="IPR000719">
    <property type="entry name" value="Prot_kinase_dom"/>
</dbReference>
<comment type="caution">
    <text evidence="12">The sequence shown here is derived from an EMBL/GenBank/DDBJ whole genome shotgun (WGS) entry which is preliminary data.</text>
</comment>
<evidence type="ECO:0000259" key="11">
    <source>
        <dbReference type="PROSITE" id="PS50309"/>
    </source>
</evidence>
<sequence>MMEQALSRGTSLSGESNLSTQELSPRIMGSLEERLIIESDNFTSKNQTPPTLRTPATKKAKRVRFFRNGDKFYTGIVMAVTPERYRSFDSLTTDLTRALLSNVTLPNGVRTIYSMDGKKVQTINDLEDGKCYVVSGHGELFKKVEYSSTKVRRGSSLSGLPQSPAGTGRIVTIIPSCVRARIITLIRHGSKPRKVLRLLINKRNAASLEHVLEAITQTVKLDCGVVKRVYTLSGKLVISLEQFFEHEEVFLAYGSEKSTQEDFELDIEESKCVQSFKRGSCVSKRQSGPMPVMPRKTGKRTLTAPQVRTPSPSTLTLPQPFRMHYNVGHVIGDGNFAVVRHCTHKQTGAEYAMKIVDKSKCQGKETMLASEVAILRQVCHPNIISLISEHETTDQLFLVMELVKGGDLFDAIAAATKFSEAEASVMIGHLTSALAYLHFHQIVHRDVKPENLLVEMEGSHVRCLKLGDFGLAQIVTGPLYTVCGTPTYVAPEILEETGYGLKIDVWAAGVILYILLCGFPPFVSPENDQEELFERILSGQYEFTSPYWDPISDSAKQLISNMLQAQPELRFSAEDVLDHPWLVSFLGGEQSTSRCIAASESPQQHRNQQCQPLRVNTSFELNSSKQWSDGNGSITDICQSPVSRHQLWSEDQPKSNQLCDETDKFNGNSFAINNEEPISLSAECLQEISVLTSSMRDLMHNIDDDISGQKTSKSVTSSLNSILENVNCNKNNNGRYLSPVYNNLHSTNKRNGNSLSDIHSKANTDKISATTSSSSSTIINDYHRLLPVADKRCNNLSSKMSKNNIYSVSNGAAAGNKRDNDNDKYSSVENFSQSTDGLSVSSDNNIETSDSFVNIQFAKFNKTIGGSSSQSTQSSESLDNIPINRGTKLNHTVIGKKVTEDISRQVLKRNPKYNLRSTANRNSKLIEHASSSVNSKIKNSLIPLRANDQLVVDNKPDTSVKSLGNDQVKLREKKAPVVKRDSNKKRFSCFSNYSGKKSQDGEDKLNSARKCSSTDELRENKQVVSKINVKANRYSLYYTPQLPRKSYELDNCGKSAGKSCKNSVTPGGASRPTSWKIPESRTDETSDKRNNRKSLVDTYSYSNVKRGNKTARQSVVNLPSSNDGKIK</sequence>
<comment type="catalytic activity">
    <reaction evidence="7">
        <text>L-seryl-[protein] + ATP = O-phospho-L-seryl-[protein] + ADP + H(+)</text>
        <dbReference type="Rhea" id="RHEA:17989"/>
        <dbReference type="Rhea" id="RHEA-COMP:9863"/>
        <dbReference type="Rhea" id="RHEA-COMP:11604"/>
        <dbReference type="ChEBI" id="CHEBI:15378"/>
        <dbReference type="ChEBI" id="CHEBI:29999"/>
        <dbReference type="ChEBI" id="CHEBI:30616"/>
        <dbReference type="ChEBI" id="CHEBI:83421"/>
        <dbReference type="ChEBI" id="CHEBI:456216"/>
        <dbReference type="EC" id="2.7.11.1"/>
    </reaction>
</comment>
<dbReference type="EMBL" id="JAHXZJ010000002">
    <property type="protein sequence ID" value="KAH0564029.1"/>
    <property type="molecule type" value="Genomic_DNA"/>
</dbReference>
<feature type="compositionally biased region" description="Basic and acidic residues" evidence="9">
    <location>
        <begin position="997"/>
        <end position="1017"/>
    </location>
</feature>
<dbReference type="Proteomes" id="UP000826195">
    <property type="component" value="Unassembled WGS sequence"/>
</dbReference>
<feature type="region of interest" description="Disordered" evidence="9">
    <location>
        <begin position="1"/>
        <end position="24"/>
    </location>
</feature>
<dbReference type="PANTHER" id="PTHR24347">
    <property type="entry name" value="SERINE/THREONINE-PROTEIN KINASE"/>
    <property type="match status" value="1"/>
</dbReference>
<keyword evidence="3 8" id="KW-0547">Nucleotide-binding</keyword>
<dbReference type="EC" id="2.7.11.1" evidence="2"/>
<feature type="compositionally biased region" description="Low complexity" evidence="9">
    <location>
        <begin position="867"/>
        <end position="877"/>
    </location>
</feature>
<evidence type="ECO:0000256" key="4">
    <source>
        <dbReference type="ARBA" id="ARBA00022840"/>
    </source>
</evidence>
<dbReference type="PROSITE" id="PS50011">
    <property type="entry name" value="PROTEIN_KINASE_DOM"/>
    <property type="match status" value="1"/>
</dbReference>
<dbReference type="CDD" id="cd14095">
    <property type="entry name" value="STKc_DCKL"/>
    <property type="match status" value="1"/>
</dbReference>
<organism evidence="12 13">
    <name type="scientific">Cotesia glomerata</name>
    <name type="common">Lepidopteran parasitic wasp</name>
    <name type="synonym">Apanteles glomeratus</name>
    <dbReference type="NCBI Taxonomy" id="32391"/>
    <lineage>
        <taxon>Eukaryota</taxon>
        <taxon>Metazoa</taxon>
        <taxon>Ecdysozoa</taxon>
        <taxon>Arthropoda</taxon>
        <taxon>Hexapoda</taxon>
        <taxon>Insecta</taxon>
        <taxon>Pterygota</taxon>
        <taxon>Neoptera</taxon>
        <taxon>Endopterygota</taxon>
        <taxon>Hymenoptera</taxon>
        <taxon>Apocrita</taxon>
        <taxon>Ichneumonoidea</taxon>
        <taxon>Braconidae</taxon>
        <taxon>Microgastrinae</taxon>
        <taxon>Cotesia</taxon>
    </lineage>
</organism>
<feature type="domain" description="Protein kinase" evidence="10">
    <location>
        <begin position="325"/>
        <end position="582"/>
    </location>
</feature>
<evidence type="ECO:0000256" key="6">
    <source>
        <dbReference type="ARBA" id="ARBA00047899"/>
    </source>
</evidence>
<dbReference type="InterPro" id="IPR003533">
    <property type="entry name" value="Doublecortin_dom"/>
</dbReference>
<feature type="compositionally biased region" description="Polar residues" evidence="9">
    <location>
        <begin position="827"/>
        <end position="842"/>
    </location>
</feature>
<evidence type="ECO:0000256" key="3">
    <source>
        <dbReference type="ARBA" id="ARBA00022741"/>
    </source>
</evidence>
<feature type="region of interest" description="Disordered" evidence="9">
    <location>
        <begin position="283"/>
        <end position="313"/>
    </location>
</feature>
<evidence type="ECO:0000256" key="2">
    <source>
        <dbReference type="ARBA" id="ARBA00012513"/>
    </source>
</evidence>
<comment type="similarity">
    <text evidence="1">Belongs to the protein kinase superfamily. CAMK Ser/Thr protein kinase family. CaMK subfamily.</text>
</comment>
<dbReference type="SMART" id="SM00537">
    <property type="entry name" value="DCX"/>
    <property type="match status" value="2"/>
</dbReference>
<dbReference type="Gene3D" id="3.10.20.230">
    <property type="entry name" value="Doublecortin domain"/>
    <property type="match status" value="2"/>
</dbReference>
<dbReference type="PROSITE" id="PS00107">
    <property type="entry name" value="PROTEIN_KINASE_ATP"/>
    <property type="match status" value="1"/>
</dbReference>
<dbReference type="GO" id="GO:0005524">
    <property type="term" value="F:ATP binding"/>
    <property type="evidence" value="ECO:0007669"/>
    <property type="project" value="UniProtKB-UniRule"/>
</dbReference>
<protein>
    <recommendedName>
        <fullName evidence="2">non-specific serine/threonine protein kinase</fullName>
        <ecNumber evidence="2">2.7.11.1</ecNumber>
    </recommendedName>
    <alternativeName>
        <fullName evidence="5">Doublecortin-like and CAM kinase-like protein</fullName>
    </alternativeName>
</protein>
<feature type="compositionally biased region" description="Basic and acidic residues" evidence="9">
    <location>
        <begin position="816"/>
        <end position="826"/>
    </location>
</feature>
<dbReference type="SUPFAM" id="SSF56112">
    <property type="entry name" value="Protein kinase-like (PK-like)"/>
    <property type="match status" value="1"/>
</dbReference>
<feature type="compositionally biased region" description="Polar residues" evidence="9">
    <location>
        <begin position="7"/>
        <end position="23"/>
    </location>
</feature>
<name>A0AAV7J0G1_COTGL</name>
<dbReference type="AlphaFoldDB" id="A0AAV7J0G1"/>
<dbReference type="Gene3D" id="3.30.200.20">
    <property type="entry name" value="Phosphorylase Kinase, domain 1"/>
    <property type="match status" value="1"/>
</dbReference>
<evidence type="ECO:0000256" key="8">
    <source>
        <dbReference type="PROSITE-ProRule" id="PRU10141"/>
    </source>
</evidence>
<evidence type="ECO:0000256" key="1">
    <source>
        <dbReference type="ARBA" id="ARBA00005354"/>
    </source>
</evidence>
<dbReference type="InterPro" id="IPR036572">
    <property type="entry name" value="Doublecortin_dom_sf"/>
</dbReference>
<dbReference type="Pfam" id="PF00069">
    <property type="entry name" value="Pkinase"/>
    <property type="match status" value="1"/>
</dbReference>
<feature type="region of interest" description="Disordered" evidence="9">
    <location>
        <begin position="989"/>
        <end position="1017"/>
    </location>
</feature>
<reference evidence="12 13" key="1">
    <citation type="journal article" date="2021" name="J. Hered.">
        <title>A chromosome-level genome assembly of the parasitoid wasp, Cotesia glomerata (Hymenoptera: Braconidae).</title>
        <authorList>
            <person name="Pinto B.J."/>
            <person name="Weis J.J."/>
            <person name="Gamble T."/>
            <person name="Ode P.J."/>
            <person name="Paul R."/>
            <person name="Zaspel J.M."/>
        </authorList>
    </citation>
    <scope>NUCLEOTIDE SEQUENCE [LARGE SCALE GENOMIC DNA]</scope>
    <source>
        <strain evidence="12">CgM1</strain>
    </source>
</reference>
<proteinExistence type="inferred from homology"/>
<dbReference type="InterPro" id="IPR017441">
    <property type="entry name" value="Protein_kinase_ATP_BS"/>
</dbReference>
<gene>
    <name evidence="12" type="ORF">KQX54_008801</name>
</gene>
<evidence type="ECO:0000256" key="9">
    <source>
        <dbReference type="SAM" id="MobiDB-lite"/>
    </source>
</evidence>
<accession>A0AAV7J0G1</accession>
<feature type="region of interest" description="Disordered" evidence="9">
    <location>
        <begin position="1056"/>
        <end position="1127"/>
    </location>
</feature>
<dbReference type="FunFam" id="1.10.510.10:FF:000066">
    <property type="entry name" value="Serine/threonine-protein kinase DCLK1 isoform 2"/>
    <property type="match status" value="1"/>
</dbReference>
<evidence type="ECO:0000259" key="10">
    <source>
        <dbReference type="PROSITE" id="PS50011"/>
    </source>
</evidence>
<feature type="compositionally biased region" description="Basic and acidic residues" evidence="9">
    <location>
        <begin position="1078"/>
        <end position="1089"/>
    </location>
</feature>
<dbReference type="PROSITE" id="PS00108">
    <property type="entry name" value="PROTEIN_KINASE_ST"/>
    <property type="match status" value="1"/>
</dbReference>